<dbReference type="AlphaFoldDB" id="A0A645ESP1"/>
<dbReference type="EMBL" id="VSSQ01050932">
    <property type="protein sequence ID" value="MPN05025.1"/>
    <property type="molecule type" value="Genomic_DNA"/>
</dbReference>
<dbReference type="PANTHER" id="PTHR22916:SF51">
    <property type="entry name" value="GLYCOSYLTRANSFERASE EPSH-RELATED"/>
    <property type="match status" value="1"/>
</dbReference>
<dbReference type="GO" id="GO:0016757">
    <property type="term" value="F:glycosyltransferase activity"/>
    <property type="evidence" value="ECO:0007669"/>
    <property type="project" value="UniProtKB-KW"/>
</dbReference>
<comment type="caution">
    <text evidence="4">The sequence shown here is derived from an EMBL/GenBank/DDBJ whole genome shotgun (WGS) entry which is preliminary data.</text>
</comment>
<keyword evidence="2" id="KW-0808">Transferase</keyword>
<dbReference type="InterPro" id="IPR001173">
    <property type="entry name" value="Glyco_trans_2-like"/>
</dbReference>
<dbReference type="Gene3D" id="3.90.550.10">
    <property type="entry name" value="Spore Coat Polysaccharide Biosynthesis Protein SpsA, Chain A"/>
    <property type="match status" value="1"/>
</dbReference>
<evidence type="ECO:0000313" key="4">
    <source>
        <dbReference type="EMBL" id="MPN05025.1"/>
    </source>
</evidence>
<keyword evidence="1" id="KW-0328">Glycosyltransferase</keyword>
<accession>A0A645ESP1</accession>
<dbReference type="PANTHER" id="PTHR22916">
    <property type="entry name" value="GLYCOSYLTRANSFERASE"/>
    <property type="match status" value="1"/>
</dbReference>
<name>A0A645ESP1_9ZZZZ</name>
<dbReference type="Pfam" id="PF00535">
    <property type="entry name" value="Glycos_transf_2"/>
    <property type="match status" value="1"/>
</dbReference>
<dbReference type="SUPFAM" id="SSF53448">
    <property type="entry name" value="Nucleotide-diphospho-sugar transferases"/>
    <property type="match status" value="1"/>
</dbReference>
<sequence>MDSVINQTYRDLEIILVDDGSPDNCGAICDEYATLDKRIKVIHKENGGVSDARNAGINASSGFFISFIDSDDYVSDNYILNLYKGISDNDCDMCISGCRYIDENLNFINARISKKNIYNTEDFIDKFDDTSLFGYSCSKMYVSSIIKNHNIEFNIKMTLREDMDFNIKYLSNVKKISVINDTSYNYLQRKSSALNNTDCSNIEKKIKSCELLCETIRNKNNVISKKAASDIITCFLFDISCEIIKTTNLNIAIKYEMLSRIYKNEVYKNLVIYSVDKPLFIIIYIITLKIKCYKLFYCLYHVYIKHNV</sequence>
<organism evidence="4">
    <name type="scientific">bioreactor metagenome</name>
    <dbReference type="NCBI Taxonomy" id="1076179"/>
    <lineage>
        <taxon>unclassified sequences</taxon>
        <taxon>metagenomes</taxon>
        <taxon>ecological metagenomes</taxon>
    </lineage>
</organism>
<gene>
    <name evidence="4" type="ORF">SDC9_152274</name>
</gene>
<evidence type="ECO:0000256" key="2">
    <source>
        <dbReference type="ARBA" id="ARBA00022679"/>
    </source>
</evidence>
<reference evidence="4" key="1">
    <citation type="submission" date="2019-08" db="EMBL/GenBank/DDBJ databases">
        <authorList>
            <person name="Kucharzyk K."/>
            <person name="Murdoch R.W."/>
            <person name="Higgins S."/>
            <person name="Loffler F."/>
        </authorList>
    </citation>
    <scope>NUCLEOTIDE SEQUENCE</scope>
</reference>
<protein>
    <recommendedName>
        <fullName evidence="3">Glycosyltransferase 2-like domain-containing protein</fullName>
    </recommendedName>
</protein>
<proteinExistence type="predicted"/>
<dbReference type="CDD" id="cd00761">
    <property type="entry name" value="Glyco_tranf_GTA_type"/>
    <property type="match status" value="1"/>
</dbReference>
<evidence type="ECO:0000256" key="1">
    <source>
        <dbReference type="ARBA" id="ARBA00022676"/>
    </source>
</evidence>
<feature type="domain" description="Glycosyltransferase 2-like" evidence="3">
    <location>
        <begin position="2"/>
        <end position="143"/>
    </location>
</feature>
<dbReference type="InterPro" id="IPR029044">
    <property type="entry name" value="Nucleotide-diphossugar_trans"/>
</dbReference>
<evidence type="ECO:0000259" key="3">
    <source>
        <dbReference type="Pfam" id="PF00535"/>
    </source>
</evidence>